<keyword evidence="2" id="KW-0677">Repeat</keyword>
<dbReference type="PANTHER" id="PTHR12558:SF9">
    <property type="entry name" value="CELL DIVISION CYCLE PROTEIN 16 HOMOLOG"/>
    <property type="match status" value="1"/>
</dbReference>
<dbReference type="Pfam" id="PF12895">
    <property type="entry name" value="ANAPC3"/>
    <property type="match status" value="1"/>
</dbReference>
<evidence type="ECO:0000256" key="7">
    <source>
        <dbReference type="PROSITE-ProRule" id="PRU00339"/>
    </source>
</evidence>
<feature type="region of interest" description="Disordered" evidence="8">
    <location>
        <begin position="113"/>
        <end position="145"/>
    </location>
</feature>
<keyword evidence="4" id="KW-0833">Ubl conjugation pathway</keyword>
<dbReference type="HOGENOM" id="CLU_011751_4_1_1"/>
<dbReference type="STRING" id="383855.M3AB97"/>
<evidence type="ECO:0008006" key="11">
    <source>
        <dbReference type="Google" id="ProtNLM"/>
    </source>
</evidence>
<proteinExistence type="predicted"/>
<dbReference type="GeneID" id="19336195"/>
<sequence>METFLRKWRQDALNRHQYDTAIFVGDKLLALTNSDIDAYALAQTHFAAGNYTRALAFVTRSDLLQRSPRSRYLAAHCYIKQNRHEEALQILGEKNPVHLVTTTDAARRKLQHLSNGLTSKQHGKSKLPSRTDRADRSEERDREDAANIKHEAGMCYLRGLCYAKQNAFDRAKECYKDAVRIDVQCFEAFDQLVKNSLMSPSEEWEFLDTLNFESIQPESGDAETAAEAADFTKNLYSTRLSKYTQPEVFETAIETLSSHYRLAQNPDILLAKAEIAFTSSRYQEAVNLTNQILESDPYNFACLPLHLSLLHQLNHNHALFSLSHDLADTHPDEPCTWLAVGTYYLATNRINEARSYFSKASLMDPHFGAAWIGFAHTFAAEGESDQAIAAYSTAARLFQGTHLPQMFLGMQEIALGNLNIAREYLAAAFKLCQTDPTLVNELGVVAYLEDDYEIAVRHFVNALELADKTGAPPNQYTSTRLNLAHALRKAENFEEALQQFEEVIRLGLRDASVFASKGLVLMELDQYFEATVALHEALAISPQDPIASDLLPKALGQLENEGAGYLYIDDFGDEVWASVPWQGLSMAMQTAQPHREALHSVMRDLSIEGQSRDTPITEANNGARGERSQRENAGPEVQPPALPLRRIPSRMGR</sequence>
<name>M3AB97_PSEFD</name>
<keyword evidence="10" id="KW-1185">Reference proteome</keyword>
<feature type="compositionally biased region" description="Polar residues" evidence="8">
    <location>
        <begin position="608"/>
        <end position="620"/>
    </location>
</feature>
<dbReference type="InterPro" id="IPR019734">
    <property type="entry name" value="TPR_rpt"/>
</dbReference>
<feature type="repeat" description="TPR" evidence="7">
    <location>
        <begin position="334"/>
        <end position="367"/>
    </location>
</feature>
<dbReference type="AlphaFoldDB" id="M3AB97"/>
<evidence type="ECO:0000313" key="10">
    <source>
        <dbReference type="Proteomes" id="UP000016932"/>
    </source>
</evidence>
<dbReference type="GO" id="GO:0005721">
    <property type="term" value="C:pericentric heterochromatin"/>
    <property type="evidence" value="ECO:0007669"/>
    <property type="project" value="EnsemblFungi"/>
</dbReference>
<dbReference type="Gene3D" id="1.25.40.10">
    <property type="entry name" value="Tetratricopeptide repeat domain"/>
    <property type="match status" value="1"/>
</dbReference>
<reference evidence="9 10" key="1">
    <citation type="journal article" date="2012" name="PLoS Pathog.">
        <title>Diverse lifestyles and strategies of plant pathogenesis encoded in the genomes of eighteen Dothideomycetes fungi.</title>
        <authorList>
            <person name="Ohm R.A."/>
            <person name="Feau N."/>
            <person name="Henrissat B."/>
            <person name="Schoch C.L."/>
            <person name="Horwitz B.A."/>
            <person name="Barry K.W."/>
            <person name="Condon B.J."/>
            <person name="Copeland A.C."/>
            <person name="Dhillon B."/>
            <person name="Glaser F."/>
            <person name="Hesse C.N."/>
            <person name="Kosti I."/>
            <person name="LaButti K."/>
            <person name="Lindquist E.A."/>
            <person name="Lucas S."/>
            <person name="Salamov A.A."/>
            <person name="Bradshaw R.E."/>
            <person name="Ciuffetti L."/>
            <person name="Hamelin R.C."/>
            <person name="Kema G.H.J."/>
            <person name="Lawrence C."/>
            <person name="Scott J.A."/>
            <person name="Spatafora J.W."/>
            <person name="Turgeon B.G."/>
            <person name="de Wit P.J.G.M."/>
            <person name="Zhong S."/>
            <person name="Goodwin S.B."/>
            <person name="Grigoriev I.V."/>
        </authorList>
    </citation>
    <scope>NUCLEOTIDE SEQUENCE [LARGE SCALE GENOMIC DNA]</scope>
    <source>
        <strain evidence="9 10">CIRAD86</strain>
    </source>
</reference>
<evidence type="ECO:0000256" key="6">
    <source>
        <dbReference type="ARBA" id="ARBA00023306"/>
    </source>
</evidence>
<evidence type="ECO:0000313" key="9">
    <source>
        <dbReference type="EMBL" id="EME81856.1"/>
    </source>
</evidence>
<dbReference type="InterPro" id="IPR011990">
    <property type="entry name" value="TPR-like_helical_dom_sf"/>
</dbReference>
<evidence type="ECO:0000256" key="3">
    <source>
        <dbReference type="ARBA" id="ARBA00022776"/>
    </source>
</evidence>
<feature type="repeat" description="TPR" evidence="7">
    <location>
        <begin position="477"/>
        <end position="510"/>
    </location>
</feature>
<dbReference type="RefSeq" id="XP_007927393.1">
    <property type="nucleotide sequence ID" value="XM_007929202.1"/>
</dbReference>
<dbReference type="GO" id="GO:0005680">
    <property type="term" value="C:anaphase-promoting complex"/>
    <property type="evidence" value="ECO:0007669"/>
    <property type="project" value="EnsemblFungi"/>
</dbReference>
<organism evidence="9 10">
    <name type="scientific">Pseudocercospora fijiensis (strain CIRAD86)</name>
    <name type="common">Black leaf streak disease fungus</name>
    <name type="synonym">Mycosphaerella fijiensis</name>
    <dbReference type="NCBI Taxonomy" id="383855"/>
    <lineage>
        <taxon>Eukaryota</taxon>
        <taxon>Fungi</taxon>
        <taxon>Dikarya</taxon>
        <taxon>Ascomycota</taxon>
        <taxon>Pezizomycotina</taxon>
        <taxon>Dothideomycetes</taxon>
        <taxon>Dothideomycetidae</taxon>
        <taxon>Mycosphaerellales</taxon>
        <taxon>Mycosphaerellaceae</taxon>
        <taxon>Pseudocercospora</taxon>
    </lineage>
</organism>
<feature type="region of interest" description="Disordered" evidence="8">
    <location>
        <begin position="606"/>
        <end position="653"/>
    </location>
</feature>
<dbReference type="GO" id="GO:0016567">
    <property type="term" value="P:protein ubiquitination"/>
    <property type="evidence" value="ECO:0007669"/>
    <property type="project" value="TreeGrafter"/>
</dbReference>
<accession>M3AB97</accession>
<keyword evidence="1" id="KW-0132">Cell division</keyword>
<dbReference type="SUPFAM" id="SSF48452">
    <property type="entry name" value="TPR-like"/>
    <property type="match status" value="2"/>
</dbReference>
<dbReference type="EMBL" id="KB446559">
    <property type="protein sequence ID" value="EME81856.1"/>
    <property type="molecule type" value="Genomic_DNA"/>
</dbReference>
<keyword evidence="3" id="KW-0498">Mitosis</keyword>
<dbReference type="VEuPathDB" id="FungiDB:MYCFIDRAFT_203829"/>
<evidence type="ECO:0000256" key="8">
    <source>
        <dbReference type="SAM" id="MobiDB-lite"/>
    </source>
</evidence>
<evidence type="ECO:0000256" key="4">
    <source>
        <dbReference type="ARBA" id="ARBA00022786"/>
    </source>
</evidence>
<dbReference type="PANTHER" id="PTHR12558">
    <property type="entry name" value="CELL DIVISION CYCLE 16,23,27"/>
    <property type="match status" value="1"/>
</dbReference>
<dbReference type="Pfam" id="PF13424">
    <property type="entry name" value="TPR_12"/>
    <property type="match status" value="1"/>
</dbReference>
<dbReference type="GO" id="GO:0031145">
    <property type="term" value="P:anaphase-promoting complex-dependent catabolic process"/>
    <property type="evidence" value="ECO:0007669"/>
    <property type="project" value="EnsemblFungi"/>
</dbReference>
<dbReference type="KEGG" id="pfj:MYCFIDRAFT_203829"/>
<feature type="compositionally biased region" description="Basic and acidic residues" evidence="8">
    <location>
        <begin position="129"/>
        <end position="145"/>
    </location>
</feature>
<dbReference type="GO" id="GO:0051301">
    <property type="term" value="P:cell division"/>
    <property type="evidence" value="ECO:0007669"/>
    <property type="project" value="UniProtKB-KW"/>
</dbReference>
<dbReference type="PROSITE" id="PS50005">
    <property type="entry name" value="TPR"/>
    <property type="match status" value="3"/>
</dbReference>
<dbReference type="OrthoDB" id="10006270at2759"/>
<dbReference type="Pfam" id="PF13432">
    <property type="entry name" value="TPR_16"/>
    <property type="match status" value="1"/>
</dbReference>
<dbReference type="GO" id="GO:0045842">
    <property type="term" value="P:positive regulation of mitotic metaphase/anaphase transition"/>
    <property type="evidence" value="ECO:0007669"/>
    <property type="project" value="TreeGrafter"/>
</dbReference>
<dbReference type="eggNOG" id="KOG1173">
    <property type="taxonomic scope" value="Eukaryota"/>
</dbReference>
<keyword evidence="6" id="KW-0131">Cell cycle</keyword>
<gene>
    <name evidence="9" type="ORF">MYCFIDRAFT_203829</name>
</gene>
<dbReference type="Proteomes" id="UP000016932">
    <property type="component" value="Unassembled WGS sequence"/>
</dbReference>
<dbReference type="Pfam" id="PF13181">
    <property type="entry name" value="TPR_8"/>
    <property type="match status" value="1"/>
</dbReference>
<dbReference type="SMART" id="SM00028">
    <property type="entry name" value="TPR"/>
    <property type="match status" value="9"/>
</dbReference>
<evidence type="ECO:0000256" key="1">
    <source>
        <dbReference type="ARBA" id="ARBA00022618"/>
    </source>
</evidence>
<evidence type="ECO:0000256" key="5">
    <source>
        <dbReference type="ARBA" id="ARBA00022803"/>
    </source>
</evidence>
<dbReference type="GO" id="GO:0005737">
    <property type="term" value="C:cytoplasm"/>
    <property type="evidence" value="ECO:0007669"/>
    <property type="project" value="TreeGrafter"/>
</dbReference>
<feature type="repeat" description="TPR" evidence="7">
    <location>
        <begin position="511"/>
        <end position="544"/>
    </location>
</feature>
<evidence type="ECO:0000256" key="2">
    <source>
        <dbReference type="ARBA" id="ARBA00022737"/>
    </source>
</evidence>
<keyword evidence="5 7" id="KW-0802">TPR repeat</keyword>
<protein>
    <recommendedName>
        <fullName evidence="11">Anaphase-promoting complex subunit cut9</fullName>
    </recommendedName>
</protein>